<accession>A0AAN7HNV6</accession>
<evidence type="ECO:0000256" key="4">
    <source>
        <dbReference type="ARBA" id="ARBA00023136"/>
    </source>
</evidence>
<evidence type="ECO:0000256" key="6">
    <source>
        <dbReference type="SAM" id="MobiDB-lite"/>
    </source>
</evidence>
<evidence type="ECO:0000313" key="10">
    <source>
        <dbReference type="Proteomes" id="UP001303647"/>
    </source>
</evidence>
<evidence type="ECO:0000256" key="7">
    <source>
        <dbReference type="SAM" id="Phobius"/>
    </source>
</evidence>
<proteinExistence type="inferred from homology"/>
<comment type="caution">
    <text evidence="9">The sequence shown here is derived from an EMBL/GenBank/DDBJ whole genome shotgun (WGS) entry which is preliminary data.</text>
</comment>
<feature type="transmembrane region" description="Helical" evidence="7">
    <location>
        <begin position="126"/>
        <end position="147"/>
    </location>
</feature>
<organism evidence="9 10">
    <name type="scientific">Corynascus novoguineensis</name>
    <dbReference type="NCBI Taxonomy" id="1126955"/>
    <lineage>
        <taxon>Eukaryota</taxon>
        <taxon>Fungi</taxon>
        <taxon>Dikarya</taxon>
        <taxon>Ascomycota</taxon>
        <taxon>Pezizomycotina</taxon>
        <taxon>Sordariomycetes</taxon>
        <taxon>Sordariomycetidae</taxon>
        <taxon>Sordariales</taxon>
        <taxon>Chaetomiaceae</taxon>
        <taxon>Corynascus</taxon>
    </lineage>
</organism>
<keyword evidence="10" id="KW-1185">Reference proteome</keyword>
<keyword evidence="3 7" id="KW-1133">Transmembrane helix</keyword>
<sequence length="347" mass="37820">MVVYLDVSTNPNGVVIVAVLWFLIAFSGLFIGLRAHSKLSRSRQLWWDDVSIFFSWVLLLLSASATTANVRLGFGRPIREVPFENLVLFGIQSNISGFASVLAVLFSKTSFALTLLRLADGWMKWFIIGLLVLLNITHYFGALMFWVSCNPPAKTWNPTIRGECWPSSVSVSASLFVGACSAFCDFALALLPWRLLLRFNMYNKEKIGVAIAMSMGIFAGISCIVKMTNIPLLYDGRDFSYNALPLVIWGLVEPSVTIMAASLPVMRHLFISRREDRDRPGTAATASSSSSSPSGNTSTTNPARDSIGGSRESRLAAIRANRHNAVDGINPNCDGNGVASPSDKGVL</sequence>
<evidence type="ECO:0000259" key="8">
    <source>
        <dbReference type="Pfam" id="PF20684"/>
    </source>
</evidence>
<feature type="transmembrane region" description="Helical" evidence="7">
    <location>
        <begin position="45"/>
        <end position="66"/>
    </location>
</feature>
<evidence type="ECO:0000256" key="1">
    <source>
        <dbReference type="ARBA" id="ARBA00004141"/>
    </source>
</evidence>
<name>A0AAN7HNV6_9PEZI</name>
<comment type="similarity">
    <text evidence="5">Belongs to the SAT4 family.</text>
</comment>
<dbReference type="GO" id="GO:0016020">
    <property type="term" value="C:membrane"/>
    <property type="evidence" value="ECO:0007669"/>
    <property type="project" value="UniProtKB-SubCell"/>
</dbReference>
<evidence type="ECO:0000256" key="3">
    <source>
        <dbReference type="ARBA" id="ARBA00022989"/>
    </source>
</evidence>
<keyword evidence="2 7" id="KW-0812">Transmembrane</keyword>
<dbReference type="PANTHER" id="PTHR33048">
    <property type="entry name" value="PTH11-LIKE INTEGRAL MEMBRANE PROTEIN (AFU_ORTHOLOGUE AFUA_5G11245)"/>
    <property type="match status" value="1"/>
</dbReference>
<keyword evidence="4 7" id="KW-0472">Membrane</keyword>
<evidence type="ECO:0000256" key="5">
    <source>
        <dbReference type="ARBA" id="ARBA00038359"/>
    </source>
</evidence>
<dbReference type="InterPro" id="IPR052337">
    <property type="entry name" value="SAT4-like"/>
</dbReference>
<dbReference type="PANTHER" id="PTHR33048:SF42">
    <property type="entry name" value="INTEGRAL MEMBRANE PROTEIN"/>
    <property type="match status" value="1"/>
</dbReference>
<reference evidence="9" key="2">
    <citation type="submission" date="2023-05" db="EMBL/GenBank/DDBJ databases">
        <authorList>
            <consortium name="Lawrence Berkeley National Laboratory"/>
            <person name="Steindorff A."/>
            <person name="Hensen N."/>
            <person name="Bonometti L."/>
            <person name="Westerberg I."/>
            <person name="Brannstrom I.O."/>
            <person name="Guillou S."/>
            <person name="Cros-Aarteil S."/>
            <person name="Calhoun S."/>
            <person name="Haridas S."/>
            <person name="Kuo A."/>
            <person name="Mondo S."/>
            <person name="Pangilinan J."/>
            <person name="Riley R."/>
            <person name="Labutti K."/>
            <person name="Andreopoulos B."/>
            <person name="Lipzen A."/>
            <person name="Chen C."/>
            <person name="Yanf M."/>
            <person name="Daum C."/>
            <person name="Ng V."/>
            <person name="Clum A."/>
            <person name="Ohm R."/>
            <person name="Martin F."/>
            <person name="Silar P."/>
            <person name="Natvig D."/>
            <person name="Lalanne C."/>
            <person name="Gautier V."/>
            <person name="Ament-Velasquez S.L."/>
            <person name="Kruys A."/>
            <person name="Hutchinson M.I."/>
            <person name="Powell A.J."/>
            <person name="Barry K."/>
            <person name="Miller A.N."/>
            <person name="Grigoriev I.V."/>
            <person name="Debuchy R."/>
            <person name="Gladieux P."/>
            <person name="Thoren M.H."/>
            <person name="Johannesson H."/>
        </authorList>
    </citation>
    <scope>NUCLEOTIDE SEQUENCE</scope>
    <source>
        <strain evidence="9">CBS 359.72</strain>
    </source>
</reference>
<dbReference type="AlphaFoldDB" id="A0AAN7HNV6"/>
<reference evidence="9" key="1">
    <citation type="journal article" date="2023" name="Mol. Phylogenet. Evol.">
        <title>Genome-scale phylogeny and comparative genomics of the fungal order Sordariales.</title>
        <authorList>
            <person name="Hensen N."/>
            <person name="Bonometti L."/>
            <person name="Westerberg I."/>
            <person name="Brannstrom I.O."/>
            <person name="Guillou S."/>
            <person name="Cros-Aarteil S."/>
            <person name="Calhoun S."/>
            <person name="Haridas S."/>
            <person name="Kuo A."/>
            <person name="Mondo S."/>
            <person name="Pangilinan J."/>
            <person name="Riley R."/>
            <person name="LaButti K."/>
            <person name="Andreopoulos B."/>
            <person name="Lipzen A."/>
            <person name="Chen C."/>
            <person name="Yan M."/>
            <person name="Daum C."/>
            <person name="Ng V."/>
            <person name="Clum A."/>
            <person name="Steindorff A."/>
            <person name="Ohm R.A."/>
            <person name="Martin F."/>
            <person name="Silar P."/>
            <person name="Natvig D.O."/>
            <person name="Lalanne C."/>
            <person name="Gautier V."/>
            <person name="Ament-Velasquez S.L."/>
            <person name="Kruys A."/>
            <person name="Hutchinson M.I."/>
            <person name="Powell A.J."/>
            <person name="Barry K."/>
            <person name="Miller A.N."/>
            <person name="Grigoriev I.V."/>
            <person name="Debuchy R."/>
            <person name="Gladieux P."/>
            <person name="Hiltunen Thoren M."/>
            <person name="Johannesson H."/>
        </authorList>
    </citation>
    <scope>NUCLEOTIDE SEQUENCE</scope>
    <source>
        <strain evidence="9">CBS 359.72</strain>
    </source>
</reference>
<feature type="region of interest" description="Disordered" evidence="6">
    <location>
        <begin position="276"/>
        <end position="347"/>
    </location>
</feature>
<dbReference type="InterPro" id="IPR049326">
    <property type="entry name" value="Rhodopsin_dom_fungi"/>
</dbReference>
<evidence type="ECO:0000313" key="9">
    <source>
        <dbReference type="EMBL" id="KAK4247685.1"/>
    </source>
</evidence>
<evidence type="ECO:0000256" key="2">
    <source>
        <dbReference type="ARBA" id="ARBA00022692"/>
    </source>
</evidence>
<gene>
    <name evidence="9" type="ORF">C7999DRAFT_31876</name>
</gene>
<dbReference type="Proteomes" id="UP001303647">
    <property type="component" value="Unassembled WGS sequence"/>
</dbReference>
<dbReference type="EMBL" id="MU857649">
    <property type="protein sequence ID" value="KAK4247685.1"/>
    <property type="molecule type" value="Genomic_DNA"/>
</dbReference>
<feature type="transmembrane region" description="Helical" evidence="7">
    <location>
        <begin position="246"/>
        <end position="270"/>
    </location>
</feature>
<comment type="subcellular location">
    <subcellularLocation>
        <location evidence="1">Membrane</location>
        <topology evidence="1">Multi-pass membrane protein</topology>
    </subcellularLocation>
</comment>
<protein>
    <recommendedName>
        <fullName evidence="8">Rhodopsin domain-containing protein</fullName>
    </recommendedName>
</protein>
<feature type="transmembrane region" description="Helical" evidence="7">
    <location>
        <begin position="209"/>
        <end position="234"/>
    </location>
</feature>
<dbReference type="Pfam" id="PF20684">
    <property type="entry name" value="Fung_rhodopsin"/>
    <property type="match status" value="1"/>
</dbReference>
<feature type="transmembrane region" description="Helical" evidence="7">
    <location>
        <begin position="86"/>
        <end position="106"/>
    </location>
</feature>
<feature type="transmembrane region" description="Helical" evidence="7">
    <location>
        <begin position="12"/>
        <end position="33"/>
    </location>
</feature>
<feature type="compositionally biased region" description="Low complexity" evidence="6">
    <location>
        <begin position="281"/>
        <end position="303"/>
    </location>
</feature>
<feature type="transmembrane region" description="Helical" evidence="7">
    <location>
        <begin position="175"/>
        <end position="197"/>
    </location>
</feature>
<feature type="domain" description="Rhodopsin" evidence="8">
    <location>
        <begin position="33"/>
        <end position="270"/>
    </location>
</feature>